<evidence type="ECO:0000256" key="2">
    <source>
        <dbReference type="ARBA" id="ARBA00022475"/>
    </source>
</evidence>
<gene>
    <name evidence="9" type="ORF">CGZ93_15280</name>
</gene>
<feature type="region of interest" description="Disordered" evidence="6">
    <location>
        <begin position="66"/>
        <end position="86"/>
    </location>
</feature>
<organism evidence="9 10">
    <name type="scientific">Enemella dayhoffiae</name>
    <dbReference type="NCBI Taxonomy" id="2016507"/>
    <lineage>
        <taxon>Bacteria</taxon>
        <taxon>Bacillati</taxon>
        <taxon>Actinomycetota</taxon>
        <taxon>Actinomycetes</taxon>
        <taxon>Propionibacteriales</taxon>
        <taxon>Propionibacteriaceae</taxon>
        <taxon>Enemella</taxon>
    </lineage>
</organism>
<dbReference type="InterPro" id="IPR027379">
    <property type="entry name" value="CLS_N"/>
</dbReference>
<keyword evidence="2" id="KW-1003">Cell membrane</keyword>
<evidence type="ECO:0000256" key="4">
    <source>
        <dbReference type="ARBA" id="ARBA00022989"/>
    </source>
</evidence>
<evidence type="ECO:0000256" key="5">
    <source>
        <dbReference type="ARBA" id="ARBA00023136"/>
    </source>
</evidence>
<dbReference type="Proteomes" id="UP000216311">
    <property type="component" value="Unassembled WGS sequence"/>
</dbReference>
<sequence>MLRFLPLIIVVMLMIYCIVDVAQARPDETRLAPRWLWVAGVIALPLVGAVSWLIWGRPNAQSIAEADAERRPAAPDDDPDFLRRLR</sequence>
<dbReference type="OrthoDB" id="3298527at2"/>
<comment type="caution">
    <text evidence="9">The sequence shown here is derived from an EMBL/GenBank/DDBJ whole genome shotgun (WGS) entry which is preliminary data.</text>
</comment>
<evidence type="ECO:0000259" key="8">
    <source>
        <dbReference type="Pfam" id="PF13396"/>
    </source>
</evidence>
<evidence type="ECO:0000256" key="6">
    <source>
        <dbReference type="SAM" id="MobiDB-lite"/>
    </source>
</evidence>
<dbReference type="Pfam" id="PF13396">
    <property type="entry name" value="PLDc_N"/>
    <property type="match status" value="1"/>
</dbReference>
<evidence type="ECO:0000256" key="3">
    <source>
        <dbReference type="ARBA" id="ARBA00022692"/>
    </source>
</evidence>
<evidence type="ECO:0000256" key="1">
    <source>
        <dbReference type="ARBA" id="ARBA00004651"/>
    </source>
</evidence>
<dbReference type="RefSeq" id="WP_094365020.1">
    <property type="nucleotide sequence ID" value="NZ_NMVQ01000044.1"/>
</dbReference>
<dbReference type="GO" id="GO:0005886">
    <property type="term" value="C:plasma membrane"/>
    <property type="evidence" value="ECO:0007669"/>
    <property type="project" value="UniProtKB-SubCell"/>
</dbReference>
<dbReference type="AlphaFoldDB" id="A0A255GSE5"/>
<protein>
    <recommendedName>
        <fullName evidence="8">Cardiolipin synthase N-terminal domain-containing protein</fullName>
    </recommendedName>
</protein>
<feature type="domain" description="Cardiolipin synthase N-terminal" evidence="8">
    <location>
        <begin position="13"/>
        <end position="57"/>
    </location>
</feature>
<proteinExistence type="predicted"/>
<feature type="compositionally biased region" description="Basic and acidic residues" evidence="6">
    <location>
        <begin position="67"/>
        <end position="86"/>
    </location>
</feature>
<keyword evidence="10" id="KW-1185">Reference proteome</keyword>
<keyword evidence="5 7" id="KW-0472">Membrane</keyword>
<dbReference type="EMBL" id="NMVQ01000044">
    <property type="protein sequence ID" value="OYO18352.1"/>
    <property type="molecule type" value="Genomic_DNA"/>
</dbReference>
<evidence type="ECO:0000313" key="9">
    <source>
        <dbReference type="EMBL" id="OYO18352.1"/>
    </source>
</evidence>
<keyword evidence="4 7" id="KW-1133">Transmembrane helix</keyword>
<accession>A0A255GSE5</accession>
<comment type="subcellular location">
    <subcellularLocation>
        <location evidence="1">Cell membrane</location>
        <topology evidence="1">Multi-pass membrane protein</topology>
    </subcellularLocation>
</comment>
<evidence type="ECO:0000256" key="7">
    <source>
        <dbReference type="SAM" id="Phobius"/>
    </source>
</evidence>
<name>A0A255GSE5_9ACTN</name>
<evidence type="ECO:0000313" key="10">
    <source>
        <dbReference type="Proteomes" id="UP000216311"/>
    </source>
</evidence>
<keyword evidence="3 7" id="KW-0812">Transmembrane</keyword>
<reference evidence="9 10" key="1">
    <citation type="submission" date="2017-07" db="EMBL/GenBank/DDBJ databases">
        <title>Draft whole genome sequences of clinical Proprionibacteriaceae strains.</title>
        <authorList>
            <person name="Bernier A.-M."/>
            <person name="Bernard K."/>
            <person name="Domingo M.-C."/>
        </authorList>
    </citation>
    <scope>NUCLEOTIDE SEQUENCE [LARGE SCALE GENOMIC DNA]</scope>
    <source>
        <strain evidence="9 10">NML 130396</strain>
    </source>
</reference>
<feature type="transmembrane region" description="Helical" evidence="7">
    <location>
        <begin position="34"/>
        <end position="55"/>
    </location>
</feature>